<keyword evidence="3" id="KW-0472">Membrane</keyword>
<dbReference type="InterPro" id="IPR011990">
    <property type="entry name" value="TPR-like_helical_dom_sf"/>
</dbReference>
<organism evidence="5 6">
    <name type="scientific">SAR86 cluster bacterium</name>
    <dbReference type="NCBI Taxonomy" id="2030880"/>
    <lineage>
        <taxon>Bacteria</taxon>
        <taxon>Pseudomonadati</taxon>
        <taxon>Pseudomonadota</taxon>
        <taxon>Gammaproteobacteria</taxon>
        <taxon>SAR86 cluster</taxon>
    </lineage>
</organism>
<protein>
    <recommendedName>
        <fullName evidence="1">Cell division coordinator CpoB</fullName>
    </recommendedName>
</protein>
<sequence length="331" mass="36723">MLKYASQLKQSLLLLIRLKVLILIAPMTLMALFTSSSVFSQVQVVEAGANNSSSSQPAVQTAANTGGGNEIIITLYDMVEALQREVQSLRGLVEEQTYQIRRMESAQRDRYLDVDNRLSELNQRMTLGVNGVSSGIGVSPQIFGSTNINEPSALESTAQAALNPNVSNAVISTEVDQTLPVASVNNNSQTTIALNDLSNLEPKTEEELYQEARNLLLNDGEFESSILVFQQMIEDYPRGRLAPNAYYWQGEALILIERYSQAINVFNQVVDNFPMHEKAPDAMLKLGIVYSLMENESRAQQVWRDLLTDFSGSGSASLRLAEVYLREGYNR</sequence>
<comment type="similarity">
    <text evidence="1">Belongs to the CpoB family.</text>
</comment>
<name>A0A2A5CEQ0_9GAMM</name>
<dbReference type="InterPro" id="IPR014162">
    <property type="entry name" value="CpoB_C"/>
</dbReference>
<accession>A0A2A5CEQ0</accession>
<comment type="caution">
    <text evidence="5">The sequence shown here is derived from an EMBL/GenBank/DDBJ whole genome shotgun (WGS) entry which is preliminary data.</text>
</comment>
<dbReference type="Gene3D" id="1.25.40.10">
    <property type="entry name" value="Tetratricopeptide repeat domain"/>
    <property type="match status" value="1"/>
</dbReference>
<evidence type="ECO:0000313" key="5">
    <source>
        <dbReference type="EMBL" id="PCJ42213.1"/>
    </source>
</evidence>
<dbReference type="GO" id="GO:0043093">
    <property type="term" value="P:FtsZ-dependent cytokinesis"/>
    <property type="evidence" value="ECO:0007669"/>
    <property type="project" value="UniProtKB-UniRule"/>
</dbReference>
<dbReference type="InterPro" id="IPR019734">
    <property type="entry name" value="TPR_rpt"/>
</dbReference>
<evidence type="ECO:0000256" key="3">
    <source>
        <dbReference type="SAM" id="Phobius"/>
    </source>
</evidence>
<keyword evidence="3" id="KW-1133">Transmembrane helix</keyword>
<feature type="domain" description="YbgF trimerisation" evidence="4">
    <location>
        <begin position="69"/>
        <end position="123"/>
    </location>
</feature>
<evidence type="ECO:0000256" key="1">
    <source>
        <dbReference type="HAMAP-Rule" id="MF_02066"/>
    </source>
</evidence>
<proteinExistence type="inferred from homology"/>
<dbReference type="InterPro" id="IPR032519">
    <property type="entry name" value="YbgF_tri"/>
</dbReference>
<dbReference type="AlphaFoldDB" id="A0A2A5CEQ0"/>
<comment type="function">
    <text evidence="1">Mediates coordination of peptidoglycan synthesis and outer membrane constriction during cell division.</text>
</comment>
<dbReference type="GO" id="GO:0030288">
    <property type="term" value="C:outer membrane-bounded periplasmic space"/>
    <property type="evidence" value="ECO:0007669"/>
    <property type="project" value="UniProtKB-UniRule"/>
</dbReference>
<dbReference type="SUPFAM" id="SSF48452">
    <property type="entry name" value="TPR-like"/>
    <property type="match status" value="1"/>
</dbReference>
<dbReference type="Proteomes" id="UP000228987">
    <property type="component" value="Unassembled WGS sequence"/>
</dbReference>
<dbReference type="Pfam" id="PF16331">
    <property type="entry name" value="TolA_bind_tri"/>
    <property type="match status" value="1"/>
</dbReference>
<reference evidence="6" key="1">
    <citation type="submission" date="2017-08" db="EMBL/GenBank/DDBJ databases">
        <title>A dynamic microbial community with high functional redundancy inhabits the cold, oxic subseafloor aquifer.</title>
        <authorList>
            <person name="Tully B.J."/>
            <person name="Wheat C.G."/>
            <person name="Glazer B.T."/>
            <person name="Huber J.A."/>
        </authorList>
    </citation>
    <scope>NUCLEOTIDE SEQUENCE [LARGE SCALE GENOMIC DNA]</scope>
</reference>
<keyword evidence="3" id="KW-0812">Transmembrane</keyword>
<feature type="transmembrane region" description="Helical" evidence="3">
    <location>
        <begin position="12"/>
        <end position="33"/>
    </location>
</feature>
<keyword evidence="1" id="KW-0732">Signal</keyword>
<dbReference type="GO" id="GO:0070206">
    <property type="term" value="P:protein trimerization"/>
    <property type="evidence" value="ECO:0007669"/>
    <property type="project" value="InterPro"/>
</dbReference>
<dbReference type="EMBL" id="NVWI01000003">
    <property type="protein sequence ID" value="PCJ42213.1"/>
    <property type="molecule type" value="Genomic_DNA"/>
</dbReference>
<dbReference type="Pfam" id="PF13174">
    <property type="entry name" value="TPR_6"/>
    <property type="match status" value="2"/>
</dbReference>
<feature type="repeat" description="TPR" evidence="2">
    <location>
        <begin position="243"/>
        <end position="276"/>
    </location>
</feature>
<dbReference type="HAMAP" id="MF_02066">
    <property type="entry name" value="CpoB"/>
    <property type="match status" value="1"/>
</dbReference>
<keyword evidence="1" id="KW-0132">Cell division</keyword>
<keyword evidence="1" id="KW-0574">Periplasm</keyword>
<dbReference type="InterPro" id="IPR034706">
    <property type="entry name" value="CpoB"/>
</dbReference>
<dbReference type="Gene3D" id="1.20.5.110">
    <property type="match status" value="1"/>
</dbReference>
<evidence type="ECO:0000256" key="2">
    <source>
        <dbReference type="PROSITE-ProRule" id="PRU00339"/>
    </source>
</evidence>
<evidence type="ECO:0000259" key="4">
    <source>
        <dbReference type="Pfam" id="PF16331"/>
    </source>
</evidence>
<gene>
    <name evidence="5" type="primary">ygbF</name>
    <name evidence="1" type="synonym">cpoB</name>
    <name evidence="5" type="ORF">COA71_06400</name>
</gene>
<comment type="subcellular location">
    <subcellularLocation>
        <location evidence="1">Periplasm</location>
    </subcellularLocation>
</comment>
<keyword evidence="2" id="KW-0802">TPR repeat</keyword>
<evidence type="ECO:0000313" key="6">
    <source>
        <dbReference type="Proteomes" id="UP000228987"/>
    </source>
</evidence>
<dbReference type="PROSITE" id="PS50005">
    <property type="entry name" value="TPR"/>
    <property type="match status" value="1"/>
</dbReference>
<keyword evidence="1" id="KW-0131">Cell cycle</keyword>
<dbReference type="NCBIfam" id="TIGR02795">
    <property type="entry name" value="tol_pal_ybgF"/>
    <property type="match status" value="1"/>
</dbReference>